<accession>A0A378QZ63</accession>
<feature type="region of interest" description="Disordered" evidence="1">
    <location>
        <begin position="320"/>
        <end position="339"/>
    </location>
</feature>
<reference evidence="4 5" key="1">
    <citation type="submission" date="2018-06" db="EMBL/GenBank/DDBJ databases">
        <authorList>
            <consortium name="Pathogen Informatics"/>
            <person name="Doyle S."/>
        </authorList>
    </citation>
    <scope>NUCLEOTIDE SEQUENCE [LARGE SCALE GENOMIC DNA]</scope>
    <source>
        <strain evidence="4 5">NCTC12877</strain>
    </source>
</reference>
<evidence type="ECO:0000256" key="2">
    <source>
        <dbReference type="SAM" id="Phobius"/>
    </source>
</evidence>
<keyword evidence="5" id="KW-1185">Reference proteome</keyword>
<evidence type="ECO:0000259" key="3">
    <source>
        <dbReference type="Pfam" id="PF05707"/>
    </source>
</evidence>
<organism evidence="4 5">
    <name type="scientific">Moraxella caprae</name>
    <dbReference type="NCBI Taxonomy" id="90240"/>
    <lineage>
        <taxon>Bacteria</taxon>
        <taxon>Pseudomonadati</taxon>
        <taxon>Pseudomonadota</taxon>
        <taxon>Gammaproteobacteria</taxon>
        <taxon>Moraxellales</taxon>
        <taxon>Moraxellaceae</taxon>
        <taxon>Moraxella</taxon>
    </lineage>
</organism>
<dbReference type="Proteomes" id="UP000254065">
    <property type="component" value="Unassembled WGS sequence"/>
</dbReference>
<dbReference type="OrthoDB" id="8809170at2"/>
<dbReference type="InterPro" id="IPR027417">
    <property type="entry name" value="P-loop_NTPase"/>
</dbReference>
<dbReference type="InterPro" id="IPR008900">
    <property type="entry name" value="Zot_N"/>
</dbReference>
<gene>
    <name evidence="4" type="ORF">NCTC12877_01287</name>
</gene>
<sequence>MIYLITGNPGAKKTAFCVATLLKIENENKVNIPKNAKIYAHNLDVLNQKDMLNELTYLTKEVGTGNTLRNEIEVLDKDYYSFLANDDFDHLRPDYYFKRSTDFNNTIERIQELHGDLGLQYFYPVRTIYTNIRALKIDYVRDLEEDWRKCPDGSVVVIDEIQLVYPYRDTKDKSHPVVQELSVHRHRGFDFYFITQSAGNLHVLIKDLVHAHYHVTNPFGWQSKIYQYGNFESNPNAMTVRLRAENSFTFNPPVSIFKLYKSTTINTAKARLPIKRLLIIGSFFFGGLCLALYALFSVGGTNPADELEKQKPTENQELIANPIAPDSTLETDNNPNQPRENERIIIKPQTIEEKTAKYLNDFHVEFNHDNIRPAQVVTNGKKCMAFNKYGDKLNVTQVQCLDLSMGAMPKAKQFTNNTTATAQPTQAEPTADEQQTPQQQQTTQGITSTEEYLFADKSKTEPIFNPS</sequence>
<dbReference type="AlphaFoldDB" id="A0A378QZ63"/>
<dbReference type="RefSeq" id="WP_051225996.1">
    <property type="nucleotide sequence ID" value="NZ_UGQB01000004.1"/>
</dbReference>
<feature type="domain" description="Zona occludens toxin N-terminal" evidence="3">
    <location>
        <begin position="146"/>
        <end position="264"/>
    </location>
</feature>
<dbReference type="Pfam" id="PF05707">
    <property type="entry name" value="Zot"/>
    <property type="match status" value="1"/>
</dbReference>
<feature type="compositionally biased region" description="Low complexity" evidence="1">
    <location>
        <begin position="417"/>
        <end position="444"/>
    </location>
</feature>
<feature type="compositionally biased region" description="Polar residues" evidence="1">
    <location>
        <begin position="328"/>
        <end position="338"/>
    </location>
</feature>
<evidence type="ECO:0000313" key="5">
    <source>
        <dbReference type="Proteomes" id="UP000254065"/>
    </source>
</evidence>
<feature type="transmembrane region" description="Helical" evidence="2">
    <location>
        <begin position="277"/>
        <end position="296"/>
    </location>
</feature>
<dbReference type="Gene3D" id="3.40.50.300">
    <property type="entry name" value="P-loop containing nucleotide triphosphate hydrolases"/>
    <property type="match status" value="1"/>
</dbReference>
<feature type="region of interest" description="Disordered" evidence="1">
    <location>
        <begin position="417"/>
        <end position="467"/>
    </location>
</feature>
<keyword evidence="2" id="KW-0812">Transmembrane</keyword>
<keyword evidence="2" id="KW-0472">Membrane</keyword>
<protein>
    <submittedName>
        <fullName evidence="4">Zonula occludens toxin</fullName>
    </submittedName>
</protein>
<evidence type="ECO:0000256" key="1">
    <source>
        <dbReference type="SAM" id="MobiDB-lite"/>
    </source>
</evidence>
<evidence type="ECO:0000313" key="4">
    <source>
        <dbReference type="EMBL" id="STZ08292.1"/>
    </source>
</evidence>
<keyword evidence="2" id="KW-1133">Transmembrane helix</keyword>
<dbReference type="STRING" id="1122244.GCA_000426885_01970"/>
<name>A0A378QZ63_9GAMM</name>
<proteinExistence type="predicted"/>
<dbReference type="EMBL" id="UGQB01000004">
    <property type="protein sequence ID" value="STZ08292.1"/>
    <property type="molecule type" value="Genomic_DNA"/>
</dbReference>